<dbReference type="Gene3D" id="3.40.50.2000">
    <property type="entry name" value="Glycogen Phosphorylase B"/>
    <property type="match status" value="1"/>
</dbReference>
<dbReference type="RefSeq" id="WP_248210780.1">
    <property type="nucleotide sequence ID" value="NZ_JALNMH010000013.1"/>
</dbReference>
<dbReference type="SUPFAM" id="SSF53756">
    <property type="entry name" value="UDP-Glycosyltransferase/glycogen phosphorylase"/>
    <property type="match status" value="1"/>
</dbReference>
<organism evidence="2 3">
    <name type="scientific">Pseudomarimonas salicorniae</name>
    <dbReference type="NCBI Taxonomy" id="2933270"/>
    <lineage>
        <taxon>Bacteria</taxon>
        <taxon>Pseudomonadati</taxon>
        <taxon>Pseudomonadota</taxon>
        <taxon>Gammaproteobacteria</taxon>
        <taxon>Lysobacterales</taxon>
        <taxon>Lysobacteraceae</taxon>
        <taxon>Pseudomarimonas</taxon>
    </lineage>
</organism>
<evidence type="ECO:0000256" key="1">
    <source>
        <dbReference type="SAM" id="MobiDB-lite"/>
    </source>
</evidence>
<gene>
    <name evidence="2" type="ORF">M0G41_15315</name>
</gene>
<feature type="compositionally biased region" description="Pro residues" evidence="1">
    <location>
        <begin position="10"/>
        <end position="19"/>
    </location>
</feature>
<comment type="caution">
    <text evidence="2">The sequence shown here is derived from an EMBL/GenBank/DDBJ whole genome shotgun (WGS) entry which is preliminary data.</text>
</comment>
<dbReference type="Pfam" id="PF13692">
    <property type="entry name" value="Glyco_trans_1_4"/>
    <property type="match status" value="1"/>
</dbReference>
<dbReference type="Proteomes" id="UP001431449">
    <property type="component" value="Unassembled WGS sequence"/>
</dbReference>
<feature type="compositionally biased region" description="Low complexity" evidence="1">
    <location>
        <begin position="23"/>
        <end position="34"/>
    </location>
</feature>
<feature type="region of interest" description="Disordered" evidence="1">
    <location>
        <begin position="1"/>
        <end position="36"/>
    </location>
</feature>
<sequence>MHLDIDNQPLSPPRRPPPGAGGALAPDTDAVDAPPDFPGAATWDALRRAIDEALVVQERAFSALADAVARHRVVSTLPLGSFDHWQRAVGVLAPRRNWLNPLTRPFDVPDIGLLFRLIRAAREADLVLLTGGERVDLFYALLLRWLGSVRTPHIFADAHWSPRRNWLTGWIQRQIHRSAAPKMVEVQPHSEEEVALYARNFGYRDELIRPIPWSTSLTGHSVEPERGDYVVSGGYSHRDYATLIAACRDAPIELRLGIPARSEVAREARALARGIPNVQVHRHWSNAEFIDQQARCGVFALPITPGLQRSTGDQTILNAMAWGKVVVATDSIGSRVYIRDGENGFLVRESDPAHWREVLQRVMTLDETAYTRIGMCAMWDARVRFGERLRAARTLKAALRHLDRSDTPGQAA</sequence>
<dbReference type="PANTHER" id="PTHR12526">
    <property type="entry name" value="GLYCOSYLTRANSFERASE"/>
    <property type="match status" value="1"/>
</dbReference>
<proteinExistence type="predicted"/>
<accession>A0ABT0GKI3</accession>
<dbReference type="EMBL" id="JALNMH010000013">
    <property type="protein sequence ID" value="MCK7595038.1"/>
    <property type="molecule type" value="Genomic_DNA"/>
</dbReference>
<evidence type="ECO:0000313" key="3">
    <source>
        <dbReference type="Proteomes" id="UP001431449"/>
    </source>
</evidence>
<protein>
    <submittedName>
        <fullName evidence="2">Glycosyltransferase</fullName>
    </submittedName>
</protein>
<evidence type="ECO:0000313" key="2">
    <source>
        <dbReference type="EMBL" id="MCK7595038.1"/>
    </source>
</evidence>
<reference evidence="2" key="1">
    <citation type="submission" date="2022-04" db="EMBL/GenBank/DDBJ databases">
        <title>Lysobacter sp. CAU 1642 isolated from sea sand.</title>
        <authorList>
            <person name="Kim W."/>
        </authorList>
    </citation>
    <scope>NUCLEOTIDE SEQUENCE</scope>
    <source>
        <strain evidence="2">CAU 1642</strain>
    </source>
</reference>
<name>A0ABT0GKI3_9GAMM</name>
<keyword evidence="3" id="KW-1185">Reference proteome</keyword>